<dbReference type="InterPro" id="IPR036873">
    <property type="entry name" value="Rhodanese-like_dom_sf"/>
</dbReference>
<dbReference type="RefSeq" id="WP_092960764.1">
    <property type="nucleotide sequence ID" value="NZ_FOSQ01000005.1"/>
</dbReference>
<dbReference type="PROSITE" id="PS50206">
    <property type="entry name" value="RHODANESE_3"/>
    <property type="match status" value="2"/>
</dbReference>
<dbReference type="InterPro" id="IPR001307">
    <property type="entry name" value="Thiosulphate_STrfase_CS"/>
</dbReference>
<dbReference type="FunFam" id="3.40.250.10:FF:000015">
    <property type="entry name" value="Sulfurtransferase"/>
    <property type="match status" value="1"/>
</dbReference>
<dbReference type="EC" id="2.8.1.2" evidence="6"/>
<dbReference type="FunFam" id="3.40.250.10:FF:000001">
    <property type="entry name" value="Sulfurtransferase"/>
    <property type="match status" value="1"/>
</dbReference>
<dbReference type="SMART" id="SM00450">
    <property type="entry name" value="RHOD"/>
    <property type="match status" value="2"/>
</dbReference>
<dbReference type="InterPro" id="IPR001763">
    <property type="entry name" value="Rhodanese-like_dom"/>
</dbReference>
<evidence type="ECO:0000313" key="10">
    <source>
        <dbReference type="EMBL" id="SFK67454.1"/>
    </source>
</evidence>
<feature type="domain" description="Rhodanese" evidence="9">
    <location>
        <begin position="15"/>
        <end position="132"/>
    </location>
</feature>
<keyword evidence="10" id="KW-0670">Pyruvate</keyword>
<dbReference type="GO" id="GO:0016784">
    <property type="term" value="F:3-mercaptopyruvate sulfurtransferase activity"/>
    <property type="evidence" value="ECO:0007669"/>
    <property type="project" value="UniProtKB-EC"/>
</dbReference>
<dbReference type="GO" id="GO:0004792">
    <property type="term" value="F:thiosulfate-cyanide sulfurtransferase activity"/>
    <property type="evidence" value="ECO:0007669"/>
    <property type="project" value="InterPro"/>
</dbReference>
<accession>A0A1I4BF58</accession>
<gene>
    <name evidence="10" type="ORF">SAMN02745775_105252</name>
</gene>
<evidence type="ECO:0000256" key="4">
    <source>
        <dbReference type="ARBA" id="ARBA00022737"/>
    </source>
</evidence>
<dbReference type="STRING" id="1123062.SAMN02745775_105252"/>
<evidence type="ECO:0000256" key="1">
    <source>
        <dbReference type="ARBA" id="ARBA00004496"/>
    </source>
</evidence>
<proteinExistence type="predicted"/>
<name>A0A1I4BF58_9PROT</name>
<dbReference type="CDD" id="cd01449">
    <property type="entry name" value="TST_Repeat_2"/>
    <property type="match status" value="1"/>
</dbReference>
<reference evidence="10 11" key="1">
    <citation type="submission" date="2016-10" db="EMBL/GenBank/DDBJ databases">
        <authorList>
            <person name="de Groot N.N."/>
        </authorList>
    </citation>
    <scope>NUCLEOTIDE SEQUENCE [LARGE SCALE GENOMIC DNA]</scope>
    <source>
        <strain evidence="10 11">DSM 19981</strain>
    </source>
</reference>
<evidence type="ECO:0000256" key="3">
    <source>
        <dbReference type="ARBA" id="ARBA00022679"/>
    </source>
</evidence>
<keyword evidence="3 10" id="KW-0808">Transferase</keyword>
<dbReference type="Proteomes" id="UP000199473">
    <property type="component" value="Unassembled WGS sequence"/>
</dbReference>
<keyword evidence="4" id="KW-0677">Repeat</keyword>
<protein>
    <recommendedName>
        <fullName evidence="7">3-mercaptopyruvate sulfurtransferase</fullName>
        <ecNumber evidence="6">2.8.1.2</ecNumber>
    </recommendedName>
    <alternativeName>
        <fullName evidence="8">Rhodanese-like protein</fullName>
    </alternativeName>
</protein>
<dbReference type="PANTHER" id="PTHR11364:SF27">
    <property type="entry name" value="SULFURTRANSFERASE"/>
    <property type="match status" value="1"/>
</dbReference>
<dbReference type="PANTHER" id="PTHR11364">
    <property type="entry name" value="THIOSULFATE SULFERTANSFERASE"/>
    <property type="match status" value="1"/>
</dbReference>
<dbReference type="Pfam" id="PF00581">
    <property type="entry name" value="Rhodanese"/>
    <property type="match status" value="2"/>
</dbReference>
<keyword evidence="11" id="KW-1185">Reference proteome</keyword>
<comment type="subcellular location">
    <subcellularLocation>
        <location evidence="1">Cytoplasm</location>
    </subcellularLocation>
</comment>
<dbReference type="InterPro" id="IPR045078">
    <property type="entry name" value="TST/MPST-like"/>
</dbReference>
<comment type="catalytic activity">
    <reaction evidence="5">
        <text>2-oxo-3-sulfanylpropanoate + [thioredoxin]-dithiol = [thioredoxin]-disulfide + hydrogen sulfide + pyruvate + H(+)</text>
        <dbReference type="Rhea" id="RHEA:21740"/>
        <dbReference type="Rhea" id="RHEA-COMP:10698"/>
        <dbReference type="Rhea" id="RHEA-COMP:10700"/>
        <dbReference type="ChEBI" id="CHEBI:15361"/>
        <dbReference type="ChEBI" id="CHEBI:15378"/>
        <dbReference type="ChEBI" id="CHEBI:29919"/>
        <dbReference type="ChEBI" id="CHEBI:29950"/>
        <dbReference type="ChEBI" id="CHEBI:50058"/>
        <dbReference type="ChEBI" id="CHEBI:57678"/>
        <dbReference type="EC" id="2.8.1.2"/>
    </reaction>
    <physiologicalReaction direction="left-to-right" evidence="5">
        <dbReference type="Rhea" id="RHEA:21741"/>
    </physiologicalReaction>
</comment>
<evidence type="ECO:0000256" key="2">
    <source>
        <dbReference type="ARBA" id="ARBA00022490"/>
    </source>
</evidence>
<evidence type="ECO:0000259" key="9">
    <source>
        <dbReference type="PROSITE" id="PS50206"/>
    </source>
</evidence>
<evidence type="ECO:0000256" key="5">
    <source>
        <dbReference type="ARBA" id="ARBA00051793"/>
    </source>
</evidence>
<evidence type="ECO:0000256" key="6">
    <source>
        <dbReference type="ARBA" id="ARBA00066832"/>
    </source>
</evidence>
<feature type="domain" description="Rhodanese" evidence="9">
    <location>
        <begin position="165"/>
        <end position="279"/>
    </location>
</feature>
<dbReference type="CDD" id="cd01448">
    <property type="entry name" value="TST_Repeat_1"/>
    <property type="match status" value="1"/>
</dbReference>
<sequence>MDNLVSTEWLAAELGKPDLVVLDCTTYLPTEKGNAPDGFRSAHLPGARLFNIDRIADPHTDLPHMVPTPAHFAKMIGALGVSNDTRVVFYDQHGLRASPRGWWMMRLFGHERAAVLDGGLPKWQREGRPVETGDAPDATPATFIPDMVAKRLAGIGDIKRIVRQGGGEALILDARSKARFDGTAPEPRAGLPSGHMPGAASLPAADIVNPDGTMKDVATLKALFAARGADGERPIVTSCGSGVTATVLTLGALRAGLPEPSVYDGSWTEWAGRPETPKETSAS</sequence>
<dbReference type="Gene3D" id="3.40.250.10">
    <property type="entry name" value="Rhodanese-like domain"/>
    <property type="match status" value="2"/>
</dbReference>
<evidence type="ECO:0000256" key="8">
    <source>
        <dbReference type="ARBA" id="ARBA00078354"/>
    </source>
</evidence>
<dbReference type="SUPFAM" id="SSF52821">
    <property type="entry name" value="Rhodanese/Cell cycle control phosphatase"/>
    <property type="match status" value="2"/>
</dbReference>
<keyword evidence="2" id="KW-0963">Cytoplasm</keyword>
<dbReference type="PROSITE" id="PS00380">
    <property type="entry name" value="RHODANESE_1"/>
    <property type="match status" value="1"/>
</dbReference>
<dbReference type="EMBL" id="FOSQ01000005">
    <property type="protein sequence ID" value="SFK67454.1"/>
    <property type="molecule type" value="Genomic_DNA"/>
</dbReference>
<dbReference type="OrthoDB" id="9781034at2"/>
<dbReference type="GO" id="GO:0005737">
    <property type="term" value="C:cytoplasm"/>
    <property type="evidence" value="ECO:0007669"/>
    <property type="project" value="UniProtKB-SubCell"/>
</dbReference>
<dbReference type="AlphaFoldDB" id="A0A1I4BF58"/>
<evidence type="ECO:0000313" key="11">
    <source>
        <dbReference type="Proteomes" id="UP000199473"/>
    </source>
</evidence>
<organism evidence="10 11">
    <name type="scientific">Falsiroseomonas stagni DSM 19981</name>
    <dbReference type="NCBI Taxonomy" id="1123062"/>
    <lineage>
        <taxon>Bacteria</taxon>
        <taxon>Pseudomonadati</taxon>
        <taxon>Pseudomonadota</taxon>
        <taxon>Alphaproteobacteria</taxon>
        <taxon>Acetobacterales</taxon>
        <taxon>Roseomonadaceae</taxon>
        <taxon>Falsiroseomonas</taxon>
    </lineage>
</organism>
<evidence type="ECO:0000256" key="7">
    <source>
        <dbReference type="ARBA" id="ARBA00070833"/>
    </source>
</evidence>